<protein>
    <submittedName>
        <fullName evidence="1">Mitochondrial-processing peptidase subunit alpha</fullName>
    </submittedName>
</protein>
<dbReference type="Proteomes" id="UP000472372">
    <property type="component" value="Chromosome 3"/>
</dbReference>
<sequence>MCGRRLRQMANDANAKPKPKPNAPNGASELGETVRPRPSGKQAQVVALSAGLDRNSGSLGAAQKNLDRTWRAYYAAHGS</sequence>
<organism evidence="1 2">
    <name type="scientific">Pyrenophora teres f. teres</name>
    <dbReference type="NCBI Taxonomy" id="97479"/>
    <lineage>
        <taxon>Eukaryota</taxon>
        <taxon>Fungi</taxon>
        <taxon>Dikarya</taxon>
        <taxon>Ascomycota</taxon>
        <taxon>Pezizomycotina</taxon>
        <taxon>Dothideomycetes</taxon>
        <taxon>Pleosporomycetidae</taxon>
        <taxon>Pleosporales</taxon>
        <taxon>Pleosporineae</taxon>
        <taxon>Pleosporaceae</taxon>
        <taxon>Pyrenophora</taxon>
    </lineage>
</organism>
<accession>A0A6S6VUF9</accession>
<dbReference type="EMBL" id="HG992979">
    <property type="protein sequence ID" value="CAE7022453.1"/>
    <property type="molecule type" value="Genomic_DNA"/>
</dbReference>
<gene>
    <name evidence="1" type="ORF">PTTW11_03433</name>
</gene>
<evidence type="ECO:0000313" key="1">
    <source>
        <dbReference type="EMBL" id="CAE7022453.1"/>
    </source>
</evidence>
<name>A0A6S6VUF9_9PLEO</name>
<dbReference type="AlphaFoldDB" id="A0A6S6VUF9"/>
<reference evidence="1" key="1">
    <citation type="submission" date="2021-02" db="EMBL/GenBank/DDBJ databases">
        <authorList>
            <person name="Syme A R."/>
            <person name="Syme A R."/>
            <person name="Moolhuijzen P."/>
        </authorList>
    </citation>
    <scope>NUCLEOTIDE SEQUENCE</scope>
    <source>
        <strain evidence="1">W1-1</strain>
    </source>
</reference>
<proteinExistence type="predicted"/>
<evidence type="ECO:0000313" key="2">
    <source>
        <dbReference type="Proteomes" id="UP000472372"/>
    </source>
</evidence>